<dbReference type="InterPro" id="IPR008920">
    <property type="entry name" value="TF_FadR/GntR_C"/>
</dbReference>
<dbReference type="PROSITE" id="PS50949">
    <property type="entry name" value="HTH_GNTR"/>
    <property type="match status" value="1"/>
</dbReference>
<dbReference type="CDD" id="cd07377">
    <property type="entry name" value="WHTH_GntR"/>
    <property type="match status" value="1"/>
</dbReference>
<keyword evidence="2" id="KW-0238">DNA-binding</keyword>
<dbReference type="SUPFAM" id="SSF48008">
    <property type="entry name" value="GntR ligand-binding domain-like"/>
    <property type="match status" value="1"/>
</dbReference>
<evidence type="ECO:0000256" key="3">
    <source>
        <dbReference type="ARBA" id="ARBA00023163"/>
    </source>
</evidence>
<proteinExistence type="predicted"/>
<dbReference type="SMART" id="SM00345">
    <property type="entry name" value="HTH_GNTR"/>
    <property type="match status" value="1"/>
</dbReference>
<dbReference type="PRINTS" id="PR00035">
    <property type="entry name" value="HTHGNTR"/>
</dbReference>
<name>A0AAE3ANM4_9FIRM</name>
<keyword evidence="3" id="KW-0804">Transcription</keyword>
<dbReference type="PANTHER" id="PTHR43537:SF45">
    <property type="entry name" value="GNTR FAMILY REGULATORY PROTEIN"/>
    <property type="match status" value="1"/>
</dbReference>
<dbReference type="Pfam" id="PF07729">
    <property type="entry name" value="FCD"/>
    <property type="match status" value="1"/>
</dbReference>
<evidence type="ECO:0000256" key="1">
    <source>
        <dbReference type="ARBA" id="ARBA00023015"/>
    </source>
</evidence>
<dbReference type="Proteomes" id="UP001198962">
    <property type="component" value="Unassembled WGS sequence"/>
</dbReference>
<sequence>MGEKCLKNRGDYVFDTLKKEILKLELKPGQAISENEICARFDVSRTPVREALRRLQEQGFVRTVPYSGTYVTLLNLDDIRQMIYMRIAVELMVMKDFMQVATPLLLEEVRHQIRCQELLIQQAKFEPEEFYAMDDQMHMVWFSATGRLKLWTVIQAQQLHYTRFRMLDFVTETDFTRIIREHAGLLDMLEKRDTHDLEKALKKHLSISMTRMKHAIEVEYRNYFEPDSIDFEENRLL</sequence>
<dbReference type="GO" id="GO:0003677">
    <property type="term" value="F:DNA binding"/>
    <property type="evidence" value="ECO:0007669"/>
    <property type="project" value="UniProtKB-KW"/>
</dbReference>
<dbReference type="InterPro" id="IPR011711">
    <property type="entry name" value="GntR_C"/>
</dbReference>
<dbReference type="GO" id="GO:0003700">
    <property type="term" value="F:DNA-binding transcription factor activity"/>
    <property type="evidence" value="ECO:0007669"/>
    <property type="project" value="InterPro"/>
</dbReference>
<protein>
    <submittedName>
        <fullName evidence="5">GntR family transcriptional regulator</fullName>
    </submittedName>
</protein>
<dbReference type="Gene3D" id="1.20.120.530">
    <property type="entry name" value="GntR ligand-binding domain-like"/>
    <property type="match status" value="1"/>
</dbReference>
<dbReference type="SUPFAM" id="SSF46785">
    <property type="entry name" value="Winged helix' DNA-binding domain"/>
    <property type="match status" value="1"/>
</dbReference>
<dbReference type="SMART" id="SM00895">
    <property type="entry name" value="FCD"/>
    <property type="match status" value="1"/>
</dbReference>
<keyword evidence="6" id="KW-1185">Reference proteome</keyword>
<evidence type="ECO:0000259" key="4">
    <source>
        <dbReference type="PROSITE" id="PS50949"/>
    </source>
</evidence>
<dbReference type="RefSeq" id="WP_308450731.1">
    <property type="nucleotide sequence ID" value="NZ_JAJEPU010000007.1"/>
</dbReference>
<dbReference type="InterPro" id="IPR000524">
    <property type="entry name" value="Tscrpt_reg_HTH_GntR"/>
</dbReference>
<dbReference type="InterPro" id="IPR036390">
    <property type="entry name" value="WH_DNA-bd_sf"/>
</dbReference>
<dbReference type="Gene3D" id="1.10.10.10">
    <property type="entry name" value="Winged helix-like DNA-binding domain superfamily/Winged helix DNA-binding domain"/>
    <property type="match status" value="1"/>
</dbReference>
<evidence type="ECO:0000313" key="6">
    <source>
        <dbReference type="Proteomes" id="UP001198962"/>
    </source>
</evidence>
<feature type="domain" description="HTH gntR-type" evidence="4">
    <location>
        <begin position="7"/>
        <end position="74"/>
    </location>
</feature>
<keyword evidence="1" id="KW-0805">Transcription regulation</keyword>
<evidence type="ECO:0000256" key="2">
    <source>
        <dbReference type="ARBA" id="ARBA00023125"/>
    </source>
</evidence>
<gene>
    <name evidence="5" type="ORF">LKD32_03605</name>
</gene>
<dbReference type="Pfam" id="PF00392">
    <property type="entry name" value="GntR"/>
    <property type="match status" value="1"/>
</dbReference>
<evidence type="ECO:0000313" key="5">
    <source>
        <dbReference type="EMBL" id="MCC2163976.1"/>
    </source>
</evidence>
<accession>A0AAE3ANM4</accession>
<organism evidence="5 6">
    <name type="scientific">Brotaphodocola catenula</name>
    <dbReference type="NCBI Taxonomy" id="2885361"/>
    <lineage>
        <taxon>Bacteria</taxon>
        <taxon>Bacillati</taxon>
        <taxon>Bacillota</taxon>
        <taxon>Clostridia</taxon>
        <taxon>Lachnospirales</taxon>
        <taxon>Lachnospiraceae</taxon>
        <taxon>Brotaphodocola</taxon>
    </lineage>
</organism>
<dbReference type="PANTHER" id="PTHR43537">
    <property type="entry name" value="TRANSCRIPTIONAL REGULATOR, GNTR FAMILY"/>
    <property type="match status" value="1"/>
</dbReference>
<dbReference type="InterPro" id="IPR036388">
    <property type="entry name" value="WH-like_DNA-bd_sf"/>
</dbReference>
<reference evidence="5" key="1">
    <citation type="submission" date="2021-10" db="EMBL/GenBank/DDBJ databases">
        <title>Anaerobic single-cell dispensing facilitates the cultivation of human gut bacteria.</title>
        <authorList>
            <person name="Afrizal A."/>
        </authorList>
    </citation>
    <scope>NUCLEOTIDE SEQUENCE</scope>
    <source>
        <strain evidence="5">CLA-AA-H274</strain>
    </source>
</reference>
<dbReference type="EMBL" id="JAJEPU010000007">
    <property type="protein sequence ID" value="MCC2163976.1"/>
    <property type="molecule type" value="Genomic_DNA"/>
</dbReference>
<comment type="caution">
    <text evidence="5">The sequence shown here is derived from an EMBL/GenBank/DDBJ whole genome shotgun (WGS) entry which is preliminary data.</text>
</comment>
<dbReference type="AlphaFoldDB" id="A0AAE3ANM4"/>